<feature type="non-terminal residue" evidence="1">
    <location>
        <position position="1"/>
    </location>
</feature>
<keyword evidence="2" id="KW-1185">Reference proteome</keyword>
<gene>
    <name evidence="1" type="ORF">AS28_00111</name>
</gene>
<reference evidence="1 2" key="1">
    <citation type="submission" date="2014-04" db="EMBL/GenBank/DDBJ databases">
        <title>Genome evolution of avian class.</title>
        <authorList>
            <person name="Zhang G."/>
            <person name="Li C."/>
        </authorList>
    </citation>
    <scope>NUCLEOTIDE SEQUENCE [LARGE SCALE GENOMIC DNA]</scope>
    <source>
        <strain evidence="1">BGI_AS28</strain>
    </source>
</reference>
<sequence>AISPLDGWDSKASVNNLSAMGGGDVSHLSHQALTQDLREREASSAALETIQIEDKLKTGRMSEGLLASQEGLTDCSDPKGVTLKPAVSTS</sequence>
<accession>A0A093ND00</accession>
<evidence type="ECO:0000313" key="2">
    <source>
        <dbReference type="Proteomes" id="UP000054081"/>
    </source>
</evidence>
<protein>
    <submittedName>
        <fullName evidence="1">Uncharacterized protein</fullName>
    </submittedName>
</protein>
<dbReference type="EMBL" id="KL224621">
    <property type="protein sequence ID" value="KFW62056.1"/>
    <property type="molecule type" value="Genomic_DNA"/>
</dbReference>
<dbReference type="Proteomes" id="UP000054081">
    <property type="component" value="Unassembled WGS sequence"/>
</dbReference>
<name>A0A093ND00_PYGAD</name>
<dbReference type="AlphaFoldDB" id="A0A093ND00"/>
<proteinExistence type="predicted"/>
<feature type="non-terminal residue" evidence="1">
    <location>
        <position position="90"/>
    </location>
</feature>
<organism evidence="1 2">
    <name type="scientific">Pygoscelis adeliae</name>
    <name type="common">Adelie penguin</name>
    <dbReference type="NCBI Taxonomy" id="9238"/>
    <lineage>
        <taxon>Eukaryota</taxon>
        <taxon>Metazoa</taxon>
        <taxon>Chordata</taxon>
        <taxon>Craniata</taxon>
        <taxon>Vertebrata</taxon>
        <taxon>Euteleostomi</taxon>
        <taxon>Archelosauria</taxon>
        <taxon>Archosauria</taxon>
        <taxon>Dinosauria</taxon>
        <taxon>Saurischia</taxon>
        <taxon>Theropoda</taxon>
        <taxon>Coelurosauria</taxon>
        <taxon>Aves</taxon>
        <taxon>Neognathae</taxon>
        <taxon>Neoaves</taxon>
        <taxon>Aequornithes</taxon>
        <taxon>Sphenisciformes</taxon>
        <taxon>Spheniscidae</taxon>
        <taxon>Pygoscelis</taxon>
    </lineage>
</organism>
<evidence type="ECO:0000313" key="1">
    <source>
        <dbReference type="EMBL" id="KFW62056.1"/>
    </source>
</evidence>